<evidence type="ECO:0000256" key="1">
    <source>
        <dbReference type="ARBA" id="ARBA00004167"/>
    </source>
</evidence>
<dbReference type="InterPro" id="IPR050665">
    <property type="entry name" value="Cytochrome_P450_Monooxygen"/>
</dbReference>
<evidence type="ECO:0000256" key="3">
    <source>
        <dbReference type="ARBA" id="ARBA00022617"/>
    </source>
</evidence>
<sequence length="516" mass="58924">MDSSGEVAIILSSSVCLFLFLALIKIFHKLWWKPTSIQRLMALQGIKGPAYRLVHGNTKEIFNMQNEAMGKPRGLSHDIFSRVQPHFHSWTKLYGKNFLQWYGLRPQLIITEPELCKEILNDKDRAYTKSKPKSFVKQLLGDGLVTTTNIEKWGKLRKVANYAFHGESLKSMTPATIASAEIMLERWKNQDGKEIEMFEEFRLLTSEVISRTAFGSSYLEGEKIFEMLMKLSFLSFKNILKLRIPGISKFYKTCDEIESENLEKGVYNSIIEIVKKREKKAMAGEEDGFGSDFLGLLLKAYHDANDNQRISVDDLVDECKTFYFGGQETSNSLLAWTVFLLAIHTDWQEEARKEVLEIFGKQNPNTDGIARLKTMTMIINETLRLYPPVVALEREAEREVRLGNLIIPAAVELVIPCLAFHHEPGFWGQDVHLFKPERFSEGVAKATKNNIATFLPFGMGPRNCVGLNFATNEVKIVLSMILQRYSFTLSPAYVHSPFRLLTVRPQHGLQIMLHSL</sequence>
<dbReference type="AlphaFoldDB" id="A0A251R4X1"/>
<dbReference type="InterPro" id="IPR017972">
    <property type="entry name" value="Cyt_P450_CS"/>
</dbReference>
<name>A0A251R4X1_PRUPE</name>
<dbReference type="Gramene" id="ONI31092">
    <property type="protein sequence ID" value="ONI31092"/>
    <property type="gene ID" value="PRUPE_1G291800"/>
</dbReference>
<proteinExistence type="inferred from homology"/>
<dbReference type="GO" id="GO:0016705">
    <property type="term" value="F:oxidoreductase activity, acting on paired donors, with incorporation or reduction of molecular oxygen"/>
    <property type="evidence" value="ECO:0007669"/>
    <property type="project" value="InterPro"/>
</dbReference>
<evidence type="ECO:0000256" key="13">
    <source>
        <dbReference type="SAM" id="Phobius"/>
    </source>
</evidence>
<dbReference type="PRINTS" id="PR00385">
    <property type="entry name" value="P450"/>
</dbReference>
<keyword evidence="5 11" id="KW-0479">Metal-binding</keyword>
<keyword evidence="4 13" id="KW-0812">Transmembrane</keyword>
<dbReference type="SUPFAM" id="SSF48264">
    <property type="entry name" value="Cytochrome P450"/>
    <property type="match status" value="1"/>
</dbReference>
<keyword evidence="10 13" id="KW-0472">Membrane</keyword>
<evidence type="ECO:0000256" key="6">
    <source>
        <dbReference type="ARBA" id="ARBA00022989"/>
    </source>
</evidence>
<evidence type="ECO:0000256" key="11">
    <source>
        <dbReference type="PIRSR" id="PIRSR602401-1"/>
    </source>
</evidence>
<keyword evidence="3 11" id="KW-0349">Heme</keyword>
<evidence type="ECO:0000313" key="14">
    <source>
        <dbReference type="EMBL" id="ONI31092.1"/>
    </source>
</evidence>
<comment type="similarity">
    <text evidence="2 12">Belongs to the cytochrome P450 family.</text>
</comment>
<keyword evidence="9 12" id="KW-0503">Monooxygenase</keyword>
<evidence type="ECO:0000256" key="8">
    <source>
        <dbReference type="ARBA" id="ARBA00023004"/>
    </source>
</evidence>
<evidence type="ECO:0000256" key="7">
    <source>
        <dbReference type="ARBA" id="ARBA00023002"/>
    </source>
</evidence>
<organism evidence="14 15">
    <name type="scientific">Prunus persica</name>
    <name type="common">Peach</name>
    <name type="synonym">Amygdalus persica</name>
    <dbReference type="NCBI Taxonomy" id="3760"/>
    <lineage>
        <taxon>Eukaryota</taxon>
        <taxon>Viridiplantae</taxon>
        <taxon>Streptophyta</taxon>
        <taxon>Embryophyta</taxon>
        <taxon>Tracheophyta</taxon>
        <taxon>Spermatophyta</taxon>
        <taxon>Magnoliopsida</taxon>
        <taxon>eudicotyledons</taxon>
        <taxon>Gunneridae</taxon>
        <taxon>Pentapetalae</taxon>
        <taxon>rosids</taxon>
        <taxon>fabids</taxon>
        <taxon>Rosales</taxon>
        <taxon>Rosaceae</taxon>
        <taxon>Amygdaloideae</taxon>
        <taxon>Amygdaleae</taxon>
        <taxon>Prunus</taxon>
    </lineage>
</organism>
<dbReference type="InterPro" id="IPR002401">
    <property type="entry name" value="Cyt_P450_E_grp-I"/>
</dbReference>
<evidence type="ECO:0008006" key="16">
    <source>
        <dbReference type="Google" id="ProtNLM"/>
    </source>
</evidence>
<evidence type="ECO:0000256" key="5">
    <source>
        <dbReference type="ARBA" id="ARBA00022723"/>
    </source>
</evidence>
<dbReference type="Gene3D" id="1.10.630.10">
    <property type="entry name" value="Cytochrome P450"/>
    <property type="match status" value="1"/>
</dbReference>
<dbReference type="Pfam" id="PF00067">
    <property type="entry name" value="p450"/>
    <property type="match status" value="1"/>
</dbReference>
<dbReference type="EMBL" id="CM007651">
    <property type="protein sequence ID" value="ONI31092.1"/>
    <property type="molecule type" value="Genomic_DNA"/>
</dbReference>
<evidence type="ECO:0000313" key="15">
    <source>
        <dbReference type="Proteomes" id="UP000006882"/>
    </source>
</evidence>
<dbReference type="PROSITE" id="PS00086">
    <property type="entry name" value="CYTOCHROME_P450"/>
    <property type="match status" value="1"/>
</dbReference>
<protein>
    <recommendedName>
        <fullName evidence="16">Cytochrome P450 CYP749A22-like</fullName>
    </recommendedName>
</protein>
<feature type="transmembrane region" description="Helical" evidence="13">
    <location>
        <begin position="6"/>
        <end position="27"/>
    </location>
</feature>
<evidence type="ECO:0000256" key="12">
    <source>
        <dbReference type="RuleBase" id="RU000461"/>
    </source>
</evidence>
<comment type="cofactor">
    <cofactor evidence="11">
        <name>heme</name>
        <dbReference type="ChEBI" id="CHEBI:30413"/>
    </cofactor>
</comment>
<dbReference type="InterPro" id="IPR001128">
    <property type="entry name" value="Cyt_P450"/>
</dbReference>
<dbReference type="GO" id="GO:0005506">
    <property type="term" value="F:iron ion binding"/>
    <property type="evidence" value="ECO:0007669"/>
    <property type="project" value="InterPro"/>
</dbReference>
<comment type="subcellular location">
    <subcellularLocation>
        <location evidence="1">Membrane</location>
        <topology evidence="1">Single-pass membrane protein</topology>
    </subcellularLocation>
</comment>
<dbReference type="GO" id="GO:0020037">
    <property type="term" value="F:heme binding"/>
    <property type="evidence" value="ECO:0007669"/>
    <property type="project" value="InterPro"/>
</dbReference>
<keyword evidence="8 11" id="KW-0408">Iron</keyword>
<dbReference type="PROSITE" id="PS00018">
    <property type="entry name" value="EF_HAND_1"/>
    <property type="match status" value="1"/>
</dbReference>
<reference evidence="14 15" key="1">
    <citation type="journal article" date="2013" name="Nat. Genet.">
        <title>The high-quality draft genome of peach (Prunus persica) identifies unique patterns of genetic diversity, domestication and genome evolution.</title>
        <authorList>
            <consortium name="International Peach Genome Initiative"/>
            <person name="Verde I."/>
            <person name="Abbott A.G."/>
            <person name="Scalabrin S."/>
            <person name="Jung S."/>
            <person name="Shu S."/>
            <person name="Marroni F."/>
            <person name="Zhebentyayeva T."/>
            <person name="Dettori M.T."/>
            <person name="Grimwood J."/>
            <person name="Cattonaro F."/>
            <person name="Zuccolo A."/>
            <person name="Rossini L."/>
            <person name="Jenkins J."/>
            <person name="Vendramin E."/>
            <person name="Meisel L.A."/>
            <person name="Decroocq V."/>
            <person name="Sosinski B."/>
            <person name="Prochnik S."/>
            <person name="Mitros T."/>
            <person name="Policriti A."/>
            <person name="Cipriani G."/>
            <person name="Dondini L."/>
            <person name="Ficklin S."/>
            <person name="Goodstein D.M."/>
            <person name="Xuan P."/>
            <person name="Del Fabbro C."/>
            <person name="Aramini V."/>
            <person name="Copetti D."/>
            <person name="Gonzalez S."/>
            <person name="Horner D.S."/>
            <person name="Falchi R."/>
            <person name="Lucas S."/>
            <person name="Mica E."/>
            <person name="Maldonado J."/>
            <person name="Lazzari B."/>
            <person name="Bielenberg D."/>
            <person name="Pirona R."/>
            <person name="Miculan M."/>
            <person name="Barakat A."/>
            <person name="Testolin R."/>
            <person name="Stella A."/>
            <person name="Tartarini S."/>
            <person name="Tonutti P."/>
            <person name="Arus P."/>
            <person name="Orellana A."/>
            <person name="Wells C."/>
            <person name="Main D."/>
            <person name="Vizzotto G."/>
            <person name="Silva H."/>
            <person name="Salamini F."/>
            <person name="Schmutz J."/>
            <person name="Morgante M."/>
            <person name="Rokhsar D.S."/>
        </authorList>
    </citation>
    <scope>NUCLEOTIDE SEQUENCE [LARGE SCALE GENOMIC DNA]</scope>
    <source>
        <strain evidence="15">cv. Nemared</strain>
    </source>
</reference>
<keyword evidence="7 12" id="KW-0560">Oxidoreductase</keyword>
<keyword evidence="6 13" id="KW-1133">Transmembrane helix</keyword>
<dbReference type="STRING" id="3760.A0A251R4X1"/>
<dbReference type="GO" id="GO:0016020">
    <property type="term" value="C:membrane"/>
    <property type="evidence" value="ECO:0007669"/>
    <property type="project" value="UniProtKB-SubCell"/>
</dbReference>
<evidence type="ECO:0000256" key="4">
    <source>
        <dbReference type="ARBA" id="ARBA00022692"/>
    </source>
</evidence>
<dbReference type="PRINTS" id="PR00463">
    <property type="entry name" value="EP450I"/>
</dbReference>
<feature type="binding site" description="axial binding residue" evidence="11">
    <location>
        <position position="464"/>
    </location>
    <ligand>
        <name>heme</name>
        <dbReference type="ChEBI" id="CHEBI:30413"/>
    </ligand>
    <ligandPart>
        <name>Fe</name>
        <dbReference type="ChEBI" id="CHEBI:18248"/>
    </ligandPart>
</feature>
<keyword evidence="15" id="KW-1185">Reference proteome</keyword>
<dbReference type="OrthoDB" id="1470350at2759"/>
<dbReference type="Proteomes" id="UP000006882">
    <property type="component" value="Chromosome G1"/>
</dbReference>
<evidence type="ECO:0000256" key="9">
    <source>
        <dbReference type="ARBA" id="ARBA00023033"/>
    </source>
</evidence>
<dbReference type="GO" id="GO:0004497">
    <property type="term" value="F:monooxygenase activity"/>
    <property type="evidence" value="ECO:0000318"/>
    <property type="project" value="GO_Central"/>
</dbReference>
<evidence type="ECO:0000256" key="2">
    <source>
        <dbReference type="ARBA" id="ARBA00010617"/>
    </source>
</evidence>
<accession>A0A251R4X1</accession>
<dbReference type="PANTHER" id="PTHR24282">
    <property type="entry name" value="CYTOCHROME P450 FAMILY MEMBER"/>
    <property type="match status" value="1"/>
</dbReference>
<evidence type="ECO:0000256" key="10">
    <source>
        <dbReference type="ARBA" id="ARBA00023136"/>
    </source>
</evidence>
<dbReference type="SMR" id="A0A251R4X1"/>
<gene>
    <name evidence="14" type="ORF">PRUPE_1G291800</name>
</gene>
<dbReference type="PANTHER" id="PTHR24282:SF265">
    <property type="entry name" value="CYTOCHROME P450 CYP749A22-LIKE"/>
    <property type="match status" value="1"/>
</dbReference>
<dbReference type="InterPro" id="IPR036396">
    <property type="entry name" value="Cyt_P450_sf"/>
</dbReference>
<dbReference type="InterPro" id="IPR018247">
    <property type="entry name" value="EF_Hand_1_Ca_BS"/>
</dbReference>